<feature type="coiled-coil region" evidence="1">
    <location>
        <begin position="156"/>
        <end position="183"/>
    </location>
</feature>
<evidence type="ECO:0008006" key="5">
    <source>
        <dbReference type="Google" id="ProtNLM"/>
    </source>
</evidence>
<evidence type="ECO:0000313" key="4">
    <source>
        <dbReference type="Proteomes" id="UP001054252"/>
    </source>
</evidence>
<evidence type="ECO:0000256" key="2">
    <source>
        <dbReference type="SAM" id="MobiDB-lite"/>
    </source>
</evidence>
<accession>A0AAV5MCA3</accession>
<keyword evidence="1" id="KW-0175">Coiled coil</keyword>
<gene>
    <name evidence="3" type="ORF">SLEP1_g54093</name>
</gene>
<evidence type="ECO:0000256" key="1">
    <source>
        <dbReference type="SAM" id="Coils"/>
    </source>
</evidence>
<proteinExistence type="predicted"/>
<dbReference type="PANTHER" id="PTHR33052">
    <property type="entry name" value="DUF4228 DOMAIN PROTEIN-RELATED"/>
    <property type="match status" value="1"/>
</dbReference>
<protein>
    <recommendedName>
        <fullName evidence="5">DUF4228 domain protein</fullName>
    </recommendedName>
</protein>
<evidence type="ECO:0000313" key="3">
    <source>
        <dbReference type="EMBL" id="GKV47175.1"/>
    </source>
</evidence>
<feature type="region of interest" description="Disordered" evidence="2">
    <location>
        <begin position="219"/>
        <end position="239"/>
    </location>
</feature>
<dbReference type="EMBL" id="BPVZ01000222">
    <property type="protein sequence ID" value="GKV47175.1"/>
    <property type="molecule type" value="Genomic_DNA"/>
</dbReference>
<sequence length="261" mass="30129">MSKLIMGMKLLNLQMIPWCFQLLGNHISCLQFQPEPPLATIKLVKSDGMVKIYNRPIHVSELMAEFPRHMVCRSDSLYIGQKIPALSEDDQLQLGHNYFLLPKHFFQSVLSFVTVASLAKQSRNSFLKKAVACQPLDIQKTPSGCPRIRVSDEFITQLIEEGRMKAEDDNKEAEEQCSAFRNRVCNTPQLQKDYTQLVVSRCHWKPKLETIKETEKRKISSFGMKRRKKSQSQRPSIFSDHLGKYSCTKHKIIRIKSSSKR</sequence>
<dbReference type="Pfam" id="PF14009">
    <property type="entry name" value="PADRE"/>
    <property type="match status" value="1"/>
</dbReference>
<keyword evidence="4" id="KW-1185">Reference proteome</keyword>
<organism evidence="3 4">
    <name type="scientific">Rubroshorea leprosula</name>
    <dbReference type="NCBI Taxonomy" id="152421"/>
    <lineage>
        <taxon>Eukaryota</taxon>
        <taxon>Viridiplantae</taxon>
        <taxon>Streptophyta</taxon>
        <taxon>Embryophyta</taxon>
        <taxon>Tracheophyta</taxon>
        <taxon>Spermatophyta</taxon>
        <taxon>Magnoliopsida</taxon>
        <taxon>eudicotyledons</taxon>
        <taxon>Gunneridae</taxon>
        <taxon>Pentapetalae</taxon>
        <taxon>rosids</taxon>
        <taxon>malvids</taxon>
        <taxon>Malvales</taxon>
        <taxon>Dipterocarpaceae</taxon>
        <taxon>Rubroshorea</taxon>
    </lineage>
</organism>
<reference evidence="3 4" key="1">
    <citation type="journal article" date="2021" name="Commun. Biol.">
        <title>The genome of Shorea leprosula (Dipterocarpaceae) highlights the ecological relevance of drought in aseasonal tropical rainforests.</title>
        <authorList>
            <person name="Ng K.K.S."/>
            <person name="Kobayashi M.J."/>
            <person name="Fawcett J.A."/>
            <person name="Hatakeyama M."/>
            <person name="Paape T."/>
            <person name="Ng C.H."/>
            <person name="Ang C.C."/>
            <person name="Tnah L.H."/>
            <person name="Lee C.T."/>
            <person name="Nishiyama T."/>
            <person name="Sese J."/>
            <person name="O'Brien M.J."/>
            <person name="Copetti D."/>
            <person name="Mohd Noor M.I."/>
            <person name="Ong R.C."/>
            <person name="Putra M."/>
            <person name="Sireger I.Z."/>
            <person name="Indrioko S."/>
            <person name="Kosugi Y."/>
            <person name="Izuno A."/>
            <person name="Isagi Y."/>
            <person name="Lee S.L."/>
            <person name="Shimizu K.K."/>
        </authorList>
    </citation>
    <scope>NUCLEOTIDE SEQUENCE [LARGE SCALE GENOMIC DNA]</scope>
    <source>
        <strain evidence="3">214</strain>
    </source>
</reference>
<dbReference type="AlphaFoldDB" id="A0AAV5MCA3"/>
<dbReference type="InterPro" id="IPR025322">
    <property type="entry name" value="PADRE_dom"/>
</dbReference>
<comment type="caution">
    <text evidence="3">The sequence shown here is derived from an EMBL/GenBank/DDBJ whole genome shotgun (WGS) entry which is preliminary data.</text>
</comment>
<dbReference type="Proteomes" id="UP001054252">
    <property type="component" value="Unassembled WGS sequence"/>
</dbReference>
<name>A0AAV5MCA3_9ROSI</name>